<feature type="transmembrane region" description="Helical" evidence="7">
    <location>
        <begin position="205"/>
        <end position="228"/>
    </location>
</feature>
<keyword evidence="9" id="KW-1185">Reference proteome</keyword>
<comment type="subcellular location">
    <subcellularLocation>
        <location evidence="1">Cell membrane</location>
        <topology evidence="1">Multi-pass membrane protein</topology>
    </subcellularLocation>
</comment>
<evidence type="ECO:0000256" key="2">
    <source>
        <dbReference type="ARBA" id="ARBA00022448"/>
    </source>
</evidence>
<dbReference type="Pfam" id="PF07690">
    <property type="entry name" value="MFS_1"/>
    <property type="match status" value="1"/>
</dbReference>
<feature type="transmembrane region" description="Helical" evidence="7">
    <location>
        <begin position="98"/>
        <end position="123"/>
    </location>
</feature>
<feature type="transmembrane region" description="Helical" evidence="7">
    <location>
        <begin position="408"/>
        <end position="430"/>
    </location>
</feature>
<name>A0A9X0XGM5_9BURK</name>
<evidence type="ECO:0000313" key="8">
    <source>
        <dbReference type="EMBL" id="MBL0720562.1"/>
    </source>
</evidence>
<organism evidence="8 9">
    <name type="scientific">Aquariibacter lacus</name>
    <dbReference type="NCBI Taxonomy" id="2801332"/>
    <lineage>
        <taxon>Bacteria</taxon>
        <taxon>Pseudomonadati</taxon>
        <taxon>Pseudomonadota</taxon>
        <taxon>Betaproteobacteria</taxon>
        <taxon>Burkholderiales</taxon>
        <taxon>Sphaerotilaceae</taxon>
        <taxon>Aquariibacter</taxon>
    </lineage>
</organism>
<feature type="transmembrane region" description="Helical" evidence="7">
    <location>
        <begin position="382"/>
        <end position="402"/>
    </location>
</feature>
<dbReference type="GO" id="GO:0022857">
    <property type="term" value="F:transmembrane transporter activity"/>
    <property type="evidence" value="ECO:0007669"/>
    <property type="project" value="InterPro"/>
</dbReference>
<feature type="transmembrane region" description="Helical" evidence="7">
    <location>
        <begin position="57"/>
        <end position="77"/>
    </location>
</feature>
<evidence type="ECO:0000256" key="6">
    <source>
        <dbReference type="ARBA" id="ARBA00023136"/>
    </source>
</evidence>
<keyword evidence="6 7" id="KW-0472">Membrane</keyword>
<dbReference type="SUPFAM" id="SSF103473">
    <property type="entry name" value="MFS general substrate transporter"/>
    <property type="match status" value="1"/>
</dbReference>
<dbReference type="RefSeq" id="WP_201827097.1">
    <property type="nucleotide sequence ID" value="NZ_JAERRA010000002.1"/>
</dbReference>
<dbReference type="PANTHER" id="PTHR43266">
    <property type="entry name" value="MACROLIDE-EFFLUX PROTEIN"/>
    <property type="match status" value="1"/>
</dbReference>
<feature type="transmembrane region" description="Helical" evidence="7">
    <location>
        <begin position="348"/>
        <end position="370"/>
    </location>
</feature>
<evidence type="ECO:0000256" key="3">
    <source>
        <dbReference type="ARBA" id="ARBA00022475"/>
    </source>
</evidence>
<feature type="transmembrane region" description="Helical" evidence="7">
    <location>
        <begin position="261"/>
        <end position="284"/>
    </location>
</feature>
<feature type="transmembrane region" description="Helical" evidence="7">
    <location>
        <begin position="296"/>
        <end position="317"/>
    </location>
</feature>
<keyword evidence="4 7" id="KW-0812">Transmembrane</keyword>
<dbReference type="GO" id="GO:0005886">
    <property type="term" value="C:plasma membrane"/>
    <property type="evidence" value="ECO:0007669"/>
    <property type="project" value="UniProtKB-SubCell"/>
</dbReference>
<keyword evidence="5 7" id="KW-1133">Transmembrane helix</keyword>
<evidence type="ECO:0000313" key="9">
    <source>
        <dbReference type="Proteomes" id="UP000643207"/>
    </source>
</evidence>
<dbReference type="InterPro" id="IPR036259">
    <property type="entry name" value="MFS_trans_sf"/>
</dbReference>
<gene>
    <name evidence="8" type="primary">lplT</name>
    <name evidence="8" type="ORF">JI742_11765</name>
</gene>
<evidence type="ECO:0000256" key="5">
    <source>
        <dbReference type="ARBA" id="ARBA00022989"/>
    </source>
</evidence>
<feature type="transmembrane region" description="Helical" evidence="7">
    <location>
        <begin position="324"/>
        <end position="342"/>
    </location>
</feature>
<dbReference type="Gene3D" id="1.20.1250.20">
    <property type="entry name" value="MFS general substrate transporter like domains"/>
    <property type="match status" value="1"/>
</dbReference>
<accession>A0A9X0XGM5</accession>
<feature type="transmembrane region" description="Helical" evidence="7">
    <location>
        <begin position="143"/>
        <end position="166"/>
    </location>
</feature>
<protein>
    <submittedName>
        <fullName evidence="8">Lysophospholipid transporter LplT</fullName>
    </submittedName>
</protein>
<dbReference type="Proteomes" id="UP000643207">
    <property type="component" value="Unassembled WGS sequence"/>
</dbReference>
<comment type="caution">
    <text evidence="8">The sequence shown here is derived from an EMBL/GenBank/DDBJ whole genome shotgun (WGS) entry which is preliminary data.</text>
</comment>
<evidence type="ECO:0000256" key="4">
    <source>
        <dbReference type="ARBA" id="ARBA00022692"/>
    </source>
</evidence>
<evidence type="ECO:0000256" key="1">
    <source>
        <dbReference type="ARBA" id="ARBA00004651"/>
    </source>
</evidence>
<proteinExistence type="predicted"/>
<keyword evidence="3" id="KW-1003">Cell membrane</keyword>
<dbReference type="PANTHER" id="PTHR43266:SF2">
    <property type="entry name" value="MAJOR FACILITATOR SUPERFAMILY (MFS) PROFILE DOMAIN-CONTAINING PROTEIN"/>
    <property type="match status" value="1"/>
</dbReference>
<evidence type="ECO:0000256" key="7">
    <source>
        <dbReference type="SAM" id="Phobius"/>
    </source>
</evidence>
<keyword evidence="2" id="KW-0813">Transport</keyword>
<dbReference type="AlphaFoldDB" id="A0A9X0XGM5"/>
<feature type="transmembrane region" description="Helical" evidence="7">
    <location>
        <begin position="173"/>
        <end position="193"/>
    </location>
</feature>
<reference evidence="8 9" key="1">
    <citation type="submission" date="2021-01" db="EMBL/GenBank/DDBJ databases">
        <title>Piscinibacter sp. Jin2 Genome sequencing and assembly.</title>
        <authorList>
            <person name="Kim I."/>
        </authorList>
    </citation>
    <scope>NUCLEOTIDE SEQUENCE [LARGE SCALE GENOMIC DNA]</scope>
    <source>
        <strain evidence="8 9">Jin2</strain>
    </source>
</reference>
<dbReference type="EMBL" id="JAERRA010000002">
    <property type="protein sequence ID" value="MBL0720562.1"/>
    <property type="molecule type" value="Genomic_DNA"/>
</dbReference>
<sequence>MPDLPPAPDLPAARALPRGFRRLVLAQALSALADHALLILAIARMVELAAPAWAPPLLKLGFTAAYVLLAPLVGVLADALPKARLMAGSNALKALGAALLLAGDSAWGPLLAYALAGLGAALYSPAKYGLVAESVAPAGLVRANGWLEASTVCAALLGAGLGGLLIASQGTALALAAPLRALGGLLAGLLPGLDGPEGPASQLGPALGLVLWLYLGAGLANLGLPRPVQAVHRPRRRRAAQLLRGFGCDARRLWRDAEGRLALGVTVLTWGVGGALQFLVLRWGQEALGLGLDAAAGLQGMVALGVVAGAVLAGRFVPLARSAATLPLGLLLGLLLPMVSWVEHLLPGLALLALVGALAGALVVPMNALLQARGQRLLSAGRTVAVQNFGENLGMLLMLAAYSAASAAGASIAAVATGLGALVLAGLLGLRQRSRPLALRP</sequence>
<dbReference type="NCBIfam" id="NF008397">
    <property type="entry name" value="PRK11195.1"/>
    <property type="match status" value="1"/>
</dbReference>
<dbReference type="InterPro" id="IPR011701">
    <property type="entry name" value="MFS"/>
</dbReference>
<feature type="transmembrane region" description="Helical" evidence="7">
    <location>
        <begin position="23"/>
        <end position="45"/>
    </location>
</feature>